<evidence type="ECO:0000313" key="4">
    <source>
        <dbReference type="Proteomes" id="UP001165120"/>
    </source>
</evidence>
<name>A0A9W6T281_CANBO</name>
<gene>
    <name evidence="3" type="ORF">Cboi02_000344500</name>
</gene>
<feature type="region of interest" description="Disordered" evidence="1">
    <location>
        <begin position="1"/>
        <end position="22"/>
    </location>
</feature>
<proteinExistence type="predicted"/>
<dbReference type="AlphaFoldDB" id="A0A9W6T281"/>
<dbReference type="EMBL" id="BSXN01001190">
    <property type="protein sequence ID" value="GME72036.1"/>
    <property type="molecule type" value="Genomic_DNA"/>
</dbReference>
<keyword evidence="2" id="KW-1133">Transmembrane helix</keyword>
<feature type="transmembrane region" description="Helical" evidence="2">
    <location>
        <begin position="232"/>
        <end position="254"/>
    </location>
</feature>
<protein>
    <submittedName>
        <fullName evidence="3">Unnamed protein product</fullName>
    </submittedName>
</protein>
<dbReference type="Proteomes" id="UP001165120">
    <property type="component" value="Unassembled WGS sequence"/>
</dbReference>
<sequence length="260" mass="28569">MSSPINSSSNNNNNNEYTNLSNTPVPYMAIPVPRTSQSIRPSRGSFLNSPMGSFKGVNSLGRFASSFQRAQSFRSLEPRLKAQRSYFLDDDDQLYDPNTLAPSRLGRKLSTVFNNSPVPITFQNLRGSNNTGNENGAYGSTYDDDEAIDDNSFIDQTYTNWSRANSIQSHLNPNLIGATLNQVASRSNSIFEDNDKLTPLVLKKITNSEGKTVTVIAGQSTAPQTIFNSINVLIGVGLLALPVGLNLSGWCWCFSNHFIR</sequence>
<keyword evidence="2" id="KW-0812">Transmembrane</keyword>
<reference evidence="3" key="1">
    <citation type="submission" date="2023-04" db="EMBL/GenBank/DDBJ databases">
        <title>Candida boidinii NBRC 10035.</title>
        <authorList>
            <person name="Ichikawa N."/>
            <person name="Sato H."/>
            <person name="Tonouchi N."/>
        </authorList>
    </citation>
    <scope>NUCLEOTIDE SEQUENCE</scope>
    <source>
        <strain evidence="3">NBRC 10035</strain>
    </source>
</reference>
<keyword evidence="4" id="KW-1185">Reference proteome</keyword>
<evidence type="ECO:0000256" key="2">
    <source>
        <dbReference type="SAM" id="Phobius"/>
    </source>
</evidence>
<evidence type="ECO:0000313" key="3">
    <source>
        <dbReference type="EMBL" id="GME72036.1"/>
    </source>
</evidence>
<organism evidence="3 4">
    <name type="scientific">Candida boidinii</name>
    <name type="common">Yeast</name>
    <dbReference type="NCBI Taxonomy" id="5477"/>
    <lineage>
        <taxon>Eukaryota</taxon>
        <taxon>Fungi</taxon>
        <taxon>Dikarya</taxon>
        <taxon>Ascomycota</taxon>
        <taxon>Saccharomycotina</taxon>
        <taxon>Pichiomycetes</taxon>
        <taxon>Pichiales</taxon>
        <taxon>Pichiaceae</taxon>
        <taxon>Ogataea</taxon>
        <taxon>Ogataea/Candida clade</taxon>
    </lineage>
</organism>
<accession>A0A9W6T281</accession>
<evidence type="ECO:0000256" key="1">
    <source>
        <dbReference type="SAM" id="MobiDB-lite"/>
    </source>
</evidence>
<keyword evidence="2" id="KW-0472">Membrane</keyword>
<comment type="caution">
    <text evidence="3">The sequence shown here is derived from an EMBL/GenBank/DDBJ whole genome shotgun (WGS) entry which is preliminary data.</text>
</comment>